<keyword evidence="2" id="KW-1185">Reference proteome</keyword>
<comment type="caution">
    <text evidence="1">The sequence shown here is derived from an EMBL/GenBank/DDBJ whole genome shotgun (WGS) entry which is preliminary data.</text>
</comment>
<protein>
    <recommendedName>
        <fullName evidence="3">Carboxypeptidase regulatory-like domain-containing protein</fullName>
    </recommendedName>
</protein>
<evidence type="ECO:0008006" key="3">
    <source>
        <dbReference type="Google" id="ProtNLM"/>
    </source>
</evidence>
<name>A0A9W6SK45_9ACTN</name>
<gene>
    <name evidence="1" type="ORF">Afil01_08980</name>
</gene>
<evidence type="ECO:0000313" key="2">
    <source>
        <dbReference type="Proteomes" id="UP001165079"/>
    </source>
</evidence>
<dbReference type="EMBL" id="BSTX01000001">
    <property type="protein sequence ID" value="GLZ76091.1"/>
    <property type="molecule type" value="Genomic_DNA"/>
</dbReference>
<evidence type="ECO:0000313" key="1">
    <source>
        <dbReference type="EMBL" id="GLZ76091.1"/>
    </source>
</evidence>
<dbReference type="RefSeq" id="WP_285661287.1">
    <property type="nucleotide sequence ID" value="NZ_BSTX01000001.1"/>
</dbReference>
<reference evidence="1" key="1">
    <citation type="submission" date="2023-03" db="EMBL/GenBank/DDBJ databases">
        <title>Actinorhabdospora filicis NBRC 111898.</title>
        <authorList>
            <person name="Ichikawa N."/>
            <person name="Sato H."/>
            <person name="Tonouchi N."/>
        </authorList>
    </citation>
    <scope>NUCLEOTIDE SEQUENCE</scope>
    <source>
        <strain evidence="1">NBRC 111898</strain>
    </source>
</reference>
<dbReference type="AlphaFoldDB" id="A0A9W6SK45"/>
<sequence length="169" mass="18854">MSALDRPDQEANGPIDDVDVATLGEIREMYDLVDPMPPGLVTRVQFALELEEAEFELARICEESRLVGVRSIAEETRTITFDSAVLTVMISLRPVTEDRVRVDGWLAPAGEHRVEFRLPDEKRQTVSDAQGRFVVDDVPRGRLQIVVRLSQQDHHNGSAPVVVTPAVEI</sequence>
<organism evidence="1 2">
    <name type="scientific">Actinorhabdospora filicis</name>
    <dbReference type="NCBI Taxonomy" id="1785913"/>
    <lineage>
        <taxon>Bacteria</taxon>
        <taxon>Bacillati</taxon>
        <taxon>Actinomycetota</taxon>
        <taxon>Actinomycetes</taxon>
        <taxon>Micromonosporales</taxon>
        <taxon>Micromonosporaceae</taxon>
        <taxon>Actinorhabdospora</taxon>
    </lineage>
</organism>
<proteinExistence type="predicted"/>
<accession>A0A9W6SK45</accession>
<dbReference type="Proteomes" id="UP001165079">
    <property type="component" value="Unassembled WGS sequence"/>
</dbReference>